<dbReference type="GO" id="GO:1990112">
    <property type="term" value="C:RQC complex"/>
    <property type="evidence" value="ECO:0007669"/>
    <property type="project" value="TreeGrafter"/>
</dbReference>
<organism evidence="3 4">
    <name type="scientific">Byssothecium circinans</name>
    <dbReference type="NCBI Taxonomy" id="147558"/>
    <lineage>
        <taxon>Eukaryota</taxon>
        <taxon>Fungi</taxon>
        <taxon>Dikarya</taxon>
        <taxon>Ascomycota</taxon>
        <taxon>Pezizomycotina</taxon>
        <taxon>Dothideomycetes</taxon>
        <taxon>Pleosporomycetidae</taxon>
        <taxon>Pleosporales</taxon>
        <taxon>Massarineae</taxon>
        <taxon>Massarinaceae</taxon>
        <taxon>Byssothecium</taxon>
    </lineage>
</organism>
<sequence>MSSRALRRAQRELEEKKQLEQLAQEKAEEEQEEEEEEEEEDQPPVAKSKASLFAMLGDADDDEQEDVDEDVEPADDASEPETKEENRPKKKTKKKKKKGKGKAKPVQDTQTPTQSRELDEIDQALLALNVKSNAKSGSELEEPASAISEEKQHLYSALRVDKEHLHAANEMKKLFGRAALHGTDDDEPRARQQRGLQGGIAAAVAGRNAPGKRNLASVGLRRNIFIQGKEEWPRATSGGLGMEVVEKRSDGTVEYRFVHATSYQSVQQQFETCVASMDPERMIQLLHFNPYHISTLLQVSEIAKQQRDNATAGELLERTLFSFGRSVHSTFAHNLSQGKARLDFRRPENREFWLAVWRYIGTLGVRATWRTAFEWSKLILSMSPEDDPYCLRLLIDQLALRGREPQALVDIVGSDHLQRTWRIPPNLAYSVALAHDRLKRPQEARKALRSAIKEYPWIASRLCKELDISPIPKSVWGKEPNGDHQELLCQLYVPQAKDLWNTTEGTTLLVEVCYSFEEPLSAGDKPYLLSEFNEVDLARHVILSDNQPLINLLDPRVKSKFTSTSDPLPPADNVKSYSTTQGLQSTNIATANQMQLRAELERLRRYFQNVDLGAVDMENDLTEEDLLRALERAETSLEEFQRNERRLQQIRPRLEELGFPGRALVTFSMTTPSTLRVTSPSSLSLGRLTQESN</sequence>
<evidence type="ECO:0000313" key="3">
    <source>
        <dbReference type="EMBL" id="KAF1960314.1"/>
    </source>
</evidence>
<dbReference type="GO" id="GO:1990116">
    <property type="term" value="P:ribosome-associated ubiquitin-dependent protein catabolic process"/>
    <property type="evidence" value="ECO:0007669"/>
    <property type="project" value="TreeGrafter"/>
</dbReference>
<feature type="region of interest" description="Disordered" evidence="2">
    <location>
        <begin position="1"/>
        <end position="117"/>
    </location>
</feature>
<keyword evidence="4" id="KW-1185">Reference proteome</keyword>
<keyword evidence="1" id="KW-0175">Coiled coil</keyword>
<dbReference type="Pfam" id="PF04910">
    <property type="entry name" value="Tcf25"/>
    <property type="match status" value="1"/>
</dbReference>
<protein>
    <submittedName>
        <fullName evidence="3">DUF654-domain-containing protein</fullName>
    </submittedName>
</protein>
<reference evidence="3" key="1">
    <citation type="journal article" date="2020" name="Stud. Mycol.">
        <title>101 Dothideomycetes genomes: a test case for predicting lifestyles and emergence of pathogens.</title>
        <authorList>
            <person name="Haridas S."/>
            <person name="Albert R."/>
            <person name="Binder M."/>
            <person name="Bloem J."/>
            <person name="Labutti K."/>
            <person name="Salamov A."/>
            <person name="Andreopoulos B."/>
            <person name="Baker S."/>
            <person name="Barry K."/>
            <person name="Bills G."/>
            <person name="Bluhm B."/>
            <person name="Cannon C."/>
            <person name="Castanera R."/>
            <person name="Culley D."/>
            <person name="Daum C."/>
            <person name="Ezra D."/>
            <person name="Gonzalez J."/>
            <person name="Henrissat B."/>
            <person name="Kuo A."/>
            <person name="Liang C."/>
            <person name="Lipzen A."/>
            <person name="Lutzoni F."/>
            <person name="Magnuson J."/>
            <person name="Mondo S."/>
            <person name="Nolan M."/>
            <person name="Ohm R."/>
            <person name="Pangilinan J."/>
            <person name="Park H.-J."/>
            <person name="Ramirez L."/>
            <person name="Alfaro M."/>
            <person name="Sun H."/>
            <person name="Tritt A."/>
            <person name="Yoshinaga Y."/>
            <person name="Zwiers L.-H."/>
            <person name="Turgeon B."/>
            <person name="Goodwin S."/>
            <person name="Spatafora J."/>
            <person name="Crous P."/>
            <person name="Grigoriev I."/>
        </authorList>
    </citation>
    <scope>NUCLEOTIDE SEQUENCE</scope>
    <source>
        <strain evidence="3">CBS 675.92</strain>
    </source>
</reference>
<dbReference type="PANTHER" id="PTHR22684:SF0">
    <property type="entry name" value="RIBOSOME QUALITY CONTROL COMPLEX SUBUNIT TCF25"/>
    <property type="match status" value="1"/>
</dbReference>
<evidence type="ECO:0000256" key="1">
    <source>
        <dbReference type="SAM" id="Coils"/>
    </source>
</evidence>
<feature type="compositionally biased region" description="Acidic residues" evidence="2">
    <location>
        <begin position="58"/>
        <end position="79"/>
    </location>
</feature>
<name>A0A6A5U6K9_9PLEO</name>
<dbReference type="GO" id="GO:0072344">
    <property type="term" value="P:rescue of stalled ribosome"/>
    <property type="evidence" value="ECO:0007669"/>
    <property type="project" value="TreeGrafter"/>
</dbReference>
<gene>
    <name evidence="3" type="ORF">CC80DRAFT_523417</name>
</gene>
<feature type="compositionally biased region" description="Basic and acidic residues" evidence="2">
    <location>
        <begin position="9"/>
        <end position="26"/>
    </location>
</feature>
<dbReference type="PANTHER" id="PTHR22684">
    <property type="entry name" value="NULP1-RELATED"/>
    <property type="match status" value="1"/>
</dbReference>
<accession>A0A6A5U6K9</accession>
<proteinExistence type="predicted"/>
<dbReference type="Proteomes" id="UP000800035">
    <property type="component" value="Unassembled WGS sequence"/>
</dbReference>
<evidence type="ECO:0000313" key="4">
    <source>
        <dbReference type="Proteomes" id="UP000800035"/>
    </source>
</evidence>
<dbReference type="AlphaFoldDB" id="A0A6A5U6K9"/>
<feature type="coiled-coil region" evidence="1">
    <location>
        <begin position="623"/>
        <end position="657"/>
    </location>
</feature>
<dbReference type="InterPro" id="IPR006994">
    <property type="entry name" value="TCF25/Rqc1"/>
</dbReference>
<evidence type="ECO:0000256" key="2">
    <source>
        <dbReference type="SAM" id="MobiDB-lite"/>
    </source>
</evidence>
<feature type="compositionally biased region" description="Basic residues" evidence="2">
    <location>
        <begin position="88"/>
        <end position="103"/>
    </location>
</feature>
<feature type="compositionally biased region" description="Acidic residues" evidence="2">
    <location>
        <begin position="27"/>
        <end position="42"/>
    </location>
</feature>
<dbReference type="OrthoDB" id="205993at2759"/>
<dbReference type="EMBL" id="ML976983">
    <property type="protein sequence ID" value="KAF1960314.1"/>
    <property type="molecule type" value="Genomic_DNA"/>
</dbReference>